<protein>
    <recommendedName>
        <fullName evidence="1">NmrA-like domain-containing protein</fullName>
    </recommendedName>
</protein>
<accession>A0AAN9TYE6</accession>
<dbReference type="Pfam" id="PF05368">
    <property type="entry name" value="NmrA"/>
    <property type="match status" value="1"/>
</dbReference>
<evidence type="ECO:0000259" key="1">
    <source>
        <dbReference type="Pfam" id="PF05368"/>
    </source>
</evidence>
<gene>
    <name evidence="2" type="ORF">SLS53_008392</name>
</gene>
<dbReference type="InterPro" id="IPR052718">
    <property type="entry name" value="NmrA-type_oxidoreductase"/>
</dbReference>
<dbReference type="PANTHER" id="PTHR47129">
    <property type="entry name" value="QUINONE OXIDOREDUCTASE 2"/>
    <property type="match status" value="1"/>
</dbReference>
<name>A0AAN9TYE6_9PEZI</name>
<dbReference type="SUPFAM" id="SSF51735">
    <property type="entry name" value="NAD(P)-binding Rossmann-fold domains"/>
    <property type="match status" value="1"/>
</dbReference>
<dbReference type="Gene3D" id="3.90.25.10">
    <property type="entry name" value="UDP-galactose 4-epimerase, domain 1"/>
    <property type="match status" value="1"/>
</dbReference>
<dbReference type="AlphaFoldDB" id="A0AAN9TYE6"/>
<keyword evidence="3" id="KW-1185">Reference proteome</keyword>
<dbReference type="EMBL" id="JAJSPL020000049">
    <property type="protein sequence ID" value="KAK7733063.1"/>
    <property type="molecule type" value="Genomic_DNA"/>
</dbReference>
<evidence type="ECO:0000313" key="2">
    <source>
        <dbReference type="EMBL" id="KAK7733063.1"/>
    </source>
</evidence>
<dbReference type="PANTHER" id="PTHR47129:SF1">
    <property type="entry name" value="NMRA-LIKE DOMAIN-CONTAINING PROTEIN"/>
    <property type="match status" value="1"/>
</dbReference>
<dbReference type="InterPro" id="IPR008030">
    <property type="entry name" value="NmrA-like"/>
</dbReference>
<feature type="domain" description="NmrA-like" evidence="1">
    <location>
        <begin position="3"/>
        <end position="267"/>
    </location>
</feature>
<reference evidence="2 3" key="1">
    <citation type="journal article" date="2023" name="PLoS ONE">
        <title>Cytospora paraplurivora sp. nov. isolated from orchards with fruit tree decline syndrome in Ontario, Canada.</title>
        <authorList>
            <person name="Ilyukhin E."/>
            <person name="Nguyen H.D.T."/>
            <person name="Castle A.J."/>
            <person name="Ellouze W."/>
        </authorList>
    </citation>
    <scope>NUCLEOTIDE SEQUENCE [LARGE SCALE GENOMIC DNA]</scope>
    <source>
        <strain evidence="2 3">FDS-564</strain>
    </source>
</reference>
<dbReference type="Gene3D" id="3.40.50.720">
    <property type="entry name" value="NAD(P)-binding Rossmann-like Domain"/>
    <property type="match status" value="1"/>
</dbReference>
<organism evidence="2 3">
    <name type="scientific">Cytospora paraplurivora</name>
    <dbReference type="NCBI Taxonomy" id="2898453"/>
    <lineage>
        <taxon>Eukaryota</taxon>
        <taxon>Fungi</taxon>
        <taxon>Dikarya</taxon>
        <taxon>Ascomycota</taxon>
        <taxon>Pezizomycotina</taxon>
        <taxon>Sordariomycetes</taxon>
        <taxon>Sordariomycetidae</taxon>
        <taxon>Diaporthales</taxon>
        <taxon>Cytosporaceae</taxon>
        <taxon>Cytospora</taxon>
    </lineage>
</organism>
<proteinExistence type="predicted"/>
<comment type="caution">
    <text evidence="2">The sequence shown here is derived from an EMBL/GenBank/DDBJ whole genome shotgun (WGS) entry which is preliminary data.</text>
</comment>
<evidence type="ECO:0000313" key="3">
    <source>
        <dbReference type="Proteomes" id="UP001320245"/>
    </source>
</evidence>
<sequence>MTKIGIFPASGALGGSTYRHLLKIVPNDHVALICRYPEKVEEQYKKARVTVREASYESTPVELELAFSGLDVLFLVSYPSHVHEYRIKVQLPVIDAAKRAGVKHIFYSSLGFASDASDKTLKAESRAVVMQAHLDSEAHLASIAKSDPGFTYTSIREGIYSESYPIYTAFLDPKSAPDGSQVQIPHDGGGPGLSWVKRDELGEASAKLIANYCGIGGQFPQHLVNGKILLSGSREISLAETVDILGRTVGKSFKIRQVPVEEYVKLPQVLKVFGGEGNARTWATAWEAIRSGEAALVKGDLEEILGRRPEDYEETIREKLS</sequence>
<dbReference type="Proteomes" id="UP001320245">
    <property type="component" value="Unassembled WGS sequence"/>
</dbReference>
<dbReference type="InterPro" id="IPR036291">
    <property type="entry name" value="NAD(P)-bd_dom_sf"/>
</dbReference>